<dbReference type="InterPro" id="IPR036412">
    <property type="entry name" value="HAD-like_sf"/>
</dbReference>
<dbReference type="RefSeq" id="XP_033396288.1">
    <property type="nucleotide sequence ID" value="XM_033542213.1"/>
</dbReference>
<name>A0A6A6BBG2_9PEZI</name>
<keyword evidence="3" id="KW-1185">Reference proteome</keyword>
<dbReference type="EMBL" id="ML995489">
    <property type="protein sequence ID" value="KAF2140575.1"/>
    <property type="molecule type" value="Genomic_DNA"/>
</dbReference>
<accession>A0A6A6BBG2</accession>
<feature type="compositionally biased region" description="Low complexity" evidence="1">
    <location>
        <begin position="222"/>
        <end position="231"/>
    </location>
</feature>
<dbReference type="SUPFAM" id="SSF56784">
    <property type="entry name" value="HAD-like"/>
    <property type="match status" value="1"/>
</dbReference>
<organism evidence="2 3">
    <name type="scientific">Aplosporella prunicola CBS 121167</name>
    <dbReference type="NCBI Taxonomy" id="1176127"/>
    <lineage>
        <taxon>Eukaryota</taxon>
        <taxon>Fungi</taxon>
        <taxon>Dikarya</taxon>
        <taxon>Ascomycota</taxon>
        <taxon>Pezizomycotina</taxon>
        <taxon>Dothideomycetes</taxon>
        <taxon>Dothideomycetes incertae sedis</taxon>
        <taxon>Botryosphaeriales</taxon>
        <taxon>Aplosporellaceae</taxon>
        <taxon>Aplosporella</taxon>
    </lineage>
</organism>
<dbReference type="Gene3D" id="3.40.50.1000">
    <property type="entry name" value="HAD superfamily/HAD-like"/>
    <property type="match status" value="1"/>
</dbReference>
<proteinExistence type="predicted"/>
<feature type="region of interest" description="Disordered" evidence="1">
    <location>
        <begin position="94"/>
        <end position="118"/>
    </location>
</feature>
<feature type="compositionally biased region" description="Low complexity" evidence="1">
    <location>
        <begin position="98"/>
        <end position="110"/>
    </location>
</feature>
<dbReference type="InterPro" id="IPR023214">
    <property type="entry name" value="HAD_sf"/>
</dbReference>
<gene>
    <name evidence="2" type="ORF">K452DRAFT_299319</name>
</gene>
<dbReference type="PANTHER" id="PTHR47829:SF1">
    <property type="entry name" value="HAD FAMILY PHOSPHATASE"/>
    <property type="match status" value="1"/>
</dbReference>
<sequence>MTSPTTNPPRAILFDIGGVVVQSPFQAILDYERAHGIPAGWINTAISRAAPAGAWQRLERGEMALDEAFFAAWAKDLSDPVVWREFWLARRGKERNNNHNSSSSSSSSNHNKNDASVPPHIHTPTLFWSMMRLSRHPDPHMYPALRRLHVLAPSRGLVLGALSNTVIFPAGVRDETGTPFDSGLRFERHHHHQQQQGGTESAVLVREENAAERSEASEHSEPSASSTTSTAPHDIRALLPVQISSAHSGLRKPDAAIYALALRALNAEAARRGLPALSAHDVLFLDDIGQNLRGARAAGMRTLKVELGGTARAVRALEGMLGVRLGDEMGEEGGRAKL</sequence>
<dbReference type="InterPro" id="IPR052898">
    <property type="entry name" value="ACAD10-like"/>
</dbReference>
<dbReference type="OrthoDB" id="1694274at2759"/>
<reference evidence="2" key="1">
    <citation type="journal article" date="2020" name="Stud. Mycol.">
        <title>101 Dothideomycetes genomes: a test case for predicting lifestyles and emergence of pathogens.</title>
        <authorList>
            <person name="Haridas S."/>
            <person name="Albert R."/>
            <person name="Binder M."/>
            <person name="Bloem J."/>
            <person name="Labutti K."/>
            <person name="Salamov A."/>
            <person name="Andreopoulos B."/>
            <person name="Baker S."/>
            <person name="Barry K."/>
            <person name="Bills G."/>
            <person name="Bluhm B."/>
            <person name="Cannon C."/>
            <person name="Castanera R."/>
            <person name="Culley D."/>
            <person name="Daum C."/>
            <person name="Ezra D."/>
            <person name="Gonzalez J."/>
            <person name="Henrissat B."/>
            <person name="Kuo A."/>
            <person name="Liang C."/>
            <person name="Lipzen A."/>
            <person name="Lutzoni F."/>
            <person name="Magnuson J."/>
            <person name="Mondo S."/>
            <person name="Nolan M."/>
            <person name="Ohm R."/>
            <person name="Pangilinan J."/>
            <person name="Park H.-J."/>
            <person name="Ramirez L."/>
            <person name="Alfaro M."/>
            <person name="Sun H."/>
            <person name="Tritt A."/>
            <person name="Yoshinaga Y."/>
            <person name="Zwiers L.-H."/>
            <person name="Turgeon B."/>
            <person name="Goodwin S."/>
            <person name="Spatafora J."/>
            <person name="Crous P."/>
            <person name="Grigoriev I."/>
        </authorList>
    </citation>
    <scope>NUCLEOTIDE SEQUENCE</scope>
    <source>
        <strain evidence="2">CBS 121167</strain>
    </source>
</reference>
<dbReference type="GeneID" id="54299710"/>
<evidence type="ECO:0000313" key="3">
    <source>
        <dbReference type="Proteomes" id="UP000799438"/>
    </source>
</evidence>
<feature type="region of interest" description="Disordered" evidence="1">
    <location>
        <begin position="207"/>
        <end position="233"/>
    </location>
</feature>
<dbReference type="AlphaFoldDB" id="A0A6A6BBG2"/>
<dbReference type="PANTHER" id="PTHR47829">
    <property type="entry name" value="HYDROLASE, PUTATIVE (AFU_ORTHOLOGUE AFUA_1G12880)-RELATED"/>
    <property type="match status" value="1"/>
</dbReference>
<feature type="compositionally biased region" description="Basic and acidic residues" evidence="1">
    <location>
        <begin position="207"/>
        <end position="221"/>
    </location>
</feature>
<evidence type="ECO:0000313" key="2">
    <source>
        <dbReference type="EMBL" id="KAF2140575.1"/>
    </source>
</evidence>
<evidence type="ECO:0000256" key="1">
    <source>
        <dbReference type="SAM" id="MobiDB-lite"/>
    </source>
</evidence>
<protein>
    <submittedName>
        <fullName evidence="2">Uncharacterized protein</fullName>
    </submittedName>
</protein>
<dbReference type="Proteomes" id="UP000799438">
    <property type="component" value="Unassembled WGS sequence"/>
</dbReference>